<reference evidence="1" key="2">
    <citation type="submission" date="2021-09" db="EMBL/GenBank/DDBJ databases">
        <authorList>
            <person name="Gilroy R."/>
        </authorList>
    </citation>
    <scope>NUCLEOTIDE SEQUENCE</scope>
    <source>
        <strain evidence="1">CHK124-7917</strain>
    </source>
</reference>
<proteinExistence type="predicted"/>
<evidence type="ECO:0000313" key="1">
    <source>
        <dbReference type="EMBL" id="HJF44752.1"/>
    </source>
</evidence>
<organism evidence="1 2">
    <name type="scientific">Thermophilibacter provencensis</name>
    <dbReference type="NCBI Taxonomy" id="1852386"/>
    <lineage>
        <taxon>Bacteria</taxon>
        <taxon>Bacillati</taxon>
        <taxon>Actinomycetota</taxon>
        <taxon>Coriobacteriia</taxon>
        <taxon>Coriobacteriales</taxon>
        <taxon>Atopobiaceae</taxon>
        <taxon>Thermophilibacter</taxon>
    </lineage>
</organism>
<accession>A0A921KKK1</accession>
<evidence type="ECO:0000313" key="2">
    <source>
        <dbReference type="Proteomes" id="UP000697330"/>
    </source>
</evidence>
<reference evidence="1" key="1">
    <citation type="journal article" date="2021" name="PeerJ">
        <title>Extensive microbial diversity within the chicken gut microbiome revealed by metagenomics and culture.</title>
        <authorList>
            <person name="Gilroy R."/>
            <person name="Ravi A."/>
            <person name="Getino M."/>
            <person name="Pursley I."/>
            <person name="Horton D.L."/>
            <person name="Alikhan N.F."/>
            <person name="Baker D."/>
            <person name="Gharbi K."/>
            <person name="Hall N."/>
            <person name="Watson M."/>
            <person name="Adriaenssens E.M."/>
            <person name="Foster-Nyarko E."/>
            <person name="Jarju S."/>
            <person name="Secka A."/>
            <person name="Antonio M."/>
            <person name="Oren A."/>
            <person name="Chaudhuri R.R."/>
            <person name="La Ragione R."/>
            <person name="Hildebrand F."/>
            <person name="Pallen M.J."/>
        </authorList>
    </citation>
    <scope>NUCLEOTIDE SEQUENCE</scope>
    <source>
        <strain evidence="1">CHK124-7917</strain>
    </source>
</reference>
<dbReference type="EMBL" id="DYWQ01000049">
    <property type="protein sequence ID" value="HJF44752.1"/>
    <property type="molecule type" value="Genomic_DNA"/>
</dbReference>
<gene>
    <name evidence="1" type="ORF">K8U72_03065</name>
</gene>
<name>A0A921KKK1_9ACTN</name>
<dbReference type="AlphaFoldDB" id="A0A921KKK1"/>
<protein>
    <submittedName>
        <fullName evidence="1">Uncharacterized protein</fullName>
    </submittedName>
</protein>
<dbReference type="RefSeq" id="WP_274958729.1">
    <property type="nucleotide sequence ID" value="NZ_DYWQ01000049.1"/>
</dbReference>
<sequence length="232" mass="26056">MSRQRTVGDILLEARAPYTHMDEDDSRLFYSTMNALLVYANNRLNVVSPQRLRARPGDPCMLYENGGRVSEELWKHRSLVDDFVRENPLGLSERQLEAARPWRHALRDMFTVVDADADRAIYMNQDRLFVVGASQDPADSHVHHIPSLMLLTLVPFKGGIVTSGITLHLSPKPHPWAVPLIARQAAELAMRPLVSTANDLLLYASGVSDDENRVTPRFQREVDESFATGAIA</sequence>
<dbReference type="Proteomes" id="UP000697330">
    <property type="component" value="Unassembled WGS sequence"/>
</dbReference>
<comment type="caution">
    <text evidence="1">The sequence shown here is derived from an EMBL/GenBank/DDBJ whole genome shotgun (WGS) entry which is preliminary data.</text>
</comment>